<feature type="compositionally biased region" description="Basic residues" evidence="2">
    <location>
        <begin position="340"/>
        <end position="356"/>
    </location>
</feature>
<dbReference type="GeneID" id="28993343"/>
<reference evidence="4" key="1">
    <citation type="submission" date="2015-06" db="EMBL/GenBank/DDBJ databases">
        <title>Expansion of signal transduction pathways in fungi by whole-genome duplication.</title>
        <authorList>
            <consortium name="DOE Joint Genome Institute"/>
            <person name="Corrochano L.M."/>
            <person name="Kuo A."/>
            <person name="Marcet-Houben M."/>
            <person name="Polaino S."/>
            <person name="Salamov A."/>
            <person name="Villalobos J.M."/>
            <person name="Alvarez M.I."/>
            <person name="Avalos J."/>
            <person name="Benito E.P."/>
            <person name="Benoit I."/>
            <person name="Burger G."/>
            <person name="Camino L.P."/>
            <person name="Canovas D."/>
            <person name="Cerda-Olmedo E."/>
            <person name="Cheng J.-F."/>
            <person name="Dominguez A."/>
            <person name="Elias M."/>
            <person name="Eslava A.P."/>
            <person name="Glaser F."/>
            <person name="Grimwood J."/>
            <person name="Gutierrez G."/>
            <person name="Heitman J."/>
            <person name="Henrissat B."/>
            <person name="Iturriaga E.A."/>
            <person name="Lang B.F."/>
            <person name="Lavin J.L."/>
            <person name="Lee S."/>
            <person name="Li W."/>
            <person name="Lindquist E."/>
            <person name="Lopez-Garcia S."/>
            <person name="Luque E.M."/>
            <person name="Marcos A.T."/>
            <person name="Martin J."/>
            <person name="McCluskey K."/>
            <person name="Medina H.R."/>
            <person name="Miralles-Duran A."/>
            <person name="Miyazaki A."/>
            <person name="Munoz-Torres E."/>
            <person name="Oguiza J.A."/>
            <person name="Ohm R."/>
            <person name="Olmedo M."/>
            <person name="Orejas M."/>
            <person name="Ortiz-Castellanos L."/>
            <person name="Pisabarro A.G."/>
            <person name="Rodriguez-Romero J."/>
            <person name="Ruiz-Herrera J."/>
            <person name="Ruiz-Vazquez R."/>
            <person name="Sanz C."/>
            <person name="Schackwitz W."/>
            <person name="Schmutz J."/>
            <person name="Shahriari M."/>
            <person name="Shelest E."/>
            <person name="Silva-Franco F."/>
            <person name="Soanes D."/>
            <person name="Syed K."/>
            <person name="Tagua V.G."/>
            <person name="Talbot N.J."/>
            <person name="Thon M."/>
            <person name="De vries R.P."/>
            <person name="Wiebenga A."/>
            <person name="Yadav J.S."/>
            <person name="Braun E.L."/>
            <person name="Baker S."/>
            <person name="Garre V."/>
            <person name="Horwitz B."/>
            <person name="Torres-Martinez S."/>
            <person name="Idnurm A."/>
            <person name="Herrera-Estrella A."/>
            <person name="Gabaldon T."/>
            <person name="Grigoriev I.V."/>
        </authorList>
    </citation>
    <scope>NUCLEOTIDE SEQUENCE [LARGE SCALE GENOMIC DNA]</scope>
    <source>
        <strain evidence="4">NRRL 1555(-)</strain>
    </source>
</reference>
<feature type="compositionally biased region" description="Basic and acidic residues" evidence="2">
    <location>
        <begin position="364"/>
        <end position="373"/>
    </location>
</feature>
<organism evidence="3 4">
    <name type="scientific">Phycomyces blakesleeanus (strain ATCC 8743b / DSM 1359 / FGSC 10004 / NBRC 33097 / NRRL 1555)</name>
    <dbReference type="NCBI Taxonomy" id="763407"/>
    <lineage>
        <taxon>Eukaryota</taxon>
        <taxon>Fungi</taxon>
        <taxon>Fungi incertae sedis</taxon>
        <taxon>Mucoromycota</taxon>
        <taxon>Mucoromycotina</taxon>
        <taxon>Mucoromycetes</taxon>
        <taxon>Mucorales</taxon>
        <taxon>Phycomycetaceae</taxon>
        <taxon>Phycomyces</taxon>
    </lineage>
</organism>
<sequence length="459" mass="53326">MVTPNRASLLRKGLYTPTTPTSLPLGKTYNEDSPFYHDHAMSFTPLSQNRDHTQAIRHTRMRNKTQMPFTKDCLPVQGTTTNESLFESPKHRNNSHGYSRNQIIFSPAYSHISTPDALHSDRTYDTSLLSPNRTPTNAEQLEECTTPRLNYRYNRTDLISRLIDEDIRLERIEKNIQAIGEMASSISRESHKAISVFKCIRSSPIDKDILENHRDISLPDPFLSRPFLNNQTPILENTPEIRTMRSITIKDSTNKASSSYEHINNQNKEETSAESVALQRTKVNNIYINDLLSQQLANRGSINHTPLINHLYAKITSQKNYVHQPSSEEYNLSAQNENQHHRKYALKRNSRARHNRPTPYARQTRKENYEESGHIRTLKEELDLAQEKDNKIRLEKQYRDIKNKCFSLEEKEFGQYKLDEEDPILVDLLSTDIIWKDNIGHISGDEWTFAGKHYLLHEK</sequence>
<feature type="region of interest" description="Disordered" evidence="2">
    <location>
        <begin position="1"/>
        <end position="25"/>
    </location>
</feature>
<dbReference type="OrthoDB" id="10483835at2759"/>
<dbReference type="AlphaFoldDB" id="A0A167KQF9"/>
<evidence type="ECO:0000256" key="1">
    <source>
        <dbReference type="SAM" id="Coils"/>
    </source>
</evidence>
<dbReference type="VEuPathDB" id="FungiDB:PHYBLDRAFT_150235"/>
<gene>
    <name evidence="3" type="ORF">PHYBLDRAFT_150235</name>
</gene>
<proteinExistence type="predicted"/>
<keyword evidence="4" id="KW-1185">Reference proteome</keyword>
<feature type="coiled-coil region" evidence="1">
    <location>
        <begin position="375"/>
        <end position="411"/>
    </location>
</feature>
<dbReference type="InParanoid" id="A0A167KQF9"/>
<dbReference type="Proteomes" id="UP000077315">
    <property type="component" value="Unassembled WGS sequence"/>
</dbReference>
<name>A0A167KQF9_PHYB8</name>
<evidence type="ECO:0000313" key="4">
    <source>
        <dbReference type="Proteomes" id="UP000077315"/>
    </source>
</evidence>
<accession>A0A167KQF9</accession>
<evidence type="ECO:0000313" key="3">
    <source>
        <dbReference type="EMBL" id="OAD68639.1"/>
    </source>
</evidence>
<feature type="compositionally biased region" description="Low complexity" evidence="2">
    <location>
        <begin position="14"/>
        <end position="25"/>
    </location>
</feature>
<protein>
    <submittedName>
        <fullName evidence="3">Uncharacterized protein</fullName>
    </submittedName>
</protein>
<dbReference type="RefSeq" id="XP_018286679.1">
    <property type="nucleotide sequence ID" value="XM_018432437.1"/>
</dbReference>
<dbReference type="EMBL" id="KV440994">
    <property type="protein sequence ID" value="OAD68639.1"/>
    <property type="molecule type" value="Genomic_DNA"/>
</dbReference>
<evidence type="ECO:0000256" key="2">
    <source>
        <dbReference type="SAM" id="MobiDB-lite"/>
    </source>
</evidence>
<feature type="region of interest" description="Disordered" evidence="2">
    <location>
        <begin position="336"/>
        <end position="373"/>
    </location>
</feature>
<keyword evidence="1" id="KW-0175">Coiled coil</keyword>